<accession>A0A8S5QRS0</accession>
<protein>
    <submittedName>
        <fullName evidence="1">Exonuclease</fullName>
    </submittedName>
</protein>
<dbReference type="Gene3D" id="3.90.320.10">
    <property type="match status" value="1"/>
</dbReference>
<name>A0A8S5QRS0_9CAUD</name>
<evidence type="ECO:0000313" key="1">
    <source>
        <dbReference type="EMBL" id="DAE21445.1"/>
    </source>
</evidence>
<dbReference type="InterPro" id="IPR011604">
    <property type="entry name" value="PDDEXK-like_dom_sf"/>
</dbReference>
<organism evidence="1">
    <name type="scientific">Myoviridae sp. ctgXL3</name>
    <dbReference type="NCBI Taxonomy" id="2826681"/>
    <lineage>
        <taxon>Viruses</taxon>
        <taxon>Duplodnaviria</taxon>
        <taxon>Heunggongvirae</taxon>
        <taxon>Uroviricota</taxon>
        <taxon>Caudoviricetes</taxon>
    </lineage>
</organism>
<proteinExistence type="predicted"/>
<keyword evidence="1" id="KW-0540">Nuclease</keyword>
<keyword evidence="1" id="KW-0269">Exonuclease</keyword>
<keyword evidence="1" id="KW-0378">Hydrolase</keyword>
<dbReference type="EMBL" id="BK015712">
    <property type="protein sequence ID" value="DAE21445.1"/>
    <property type="molecule type" value="Genomic_DNA"/>
</dbReference>
<dbReference type="GO" id="GO:0004527">
    <property type="term" value="F:exonuclease activity"/>
    <property type="evidence" value="ECO:0007669"/>
    <property type="project" value="UniProtKB-KW"/>
</dbReference>
<reference evidence="1" key="1">
    <citation type="journal article" date="2021" name="Proc. Natl. Acad. Sci. U.S.A.">
        <title>A Catalog of Tens of Thousands of Viruses from Human Metagenomes Reveals Hidden Associations with Chronic Diseases.</title>
        <authorList>
            <person name="Tisza M.J."/>
            <person name="Buck C.B."/>
        </authorList>
    </citation>
    <scope>NUCLEOTIDE SEQUENCE</scope>
    <source>
        <strain evidence="1">CtgXL3</strain>
    </source>
</reference>
<sequence>MALKDYYLAMNKTDSFVIKPLDIYLMSLNKEDNDRAIDVNAPSQIGTCMRARYYARTKTEKDGCAVSARARRIFDNGSGMHERIQHYLTEQGMLVLDEIPVVNDKYNIQGHTDGLLDCVDAHRVLELKSMNDREFNNLKKPKDEHVMQGLVYVFCIETRRKYLHQRYKTYEQFLICKAARMRSYAKYYQHLKGGRKHTREEKIMFQCELHNKMDRILMKVSKPITDVVFLYENKNNQDLKEFLVSTKEAQSKVILKNILDDCVYLNECVRRKKVPQREFESRSSQGCKYCNYKTECWL</sequence>